<dbReference type="PANTHER" id="PTHR22916">
    <property type="entry name" value="GLYCOSYLTRANSFERASE"/>
    <property type="match status" value="1"/>
</dbReference>
<evidence type="ECO:0000313" key="2">
    <source>
        <dbReference type="Ensembl" id="ENSCINP00000016513.3"/>
    </source>
</evidence>
<dbReference type="Ensembl" id="ENSCINT00000016513.3">
    <property type="protein sequence ID" value="ENSCINP00000016513.3"/>
    <property type="gene ID" value="ENSCING00000008075.3"/>
</dbReference>
<feature type="domain" description="Glycosyltransferase 2-like" evidence="1">
    <location>
        <begin position="11"/>
        <end position="178"/>
    </location>
</feature>
<dbReference type="Gene3D" id="3.90.550.10">
    <property type="entry name" value="Spore Coat Polysaccharide Biosynthesis Protein SpsA, Chain A"/>
    <property type="match status" value="1"/>
</dbReference>
<proteinExistence type="predicted"/>
<dbReference type="Pfam" id="PF00535">
    <property type="entry name" value="Glycos_transf_2"/>
    <property type="match status" value="1"/>
</dbReference>
<dbReference type="AlphaFoldDB" id="F6Z768"/>
<keyword evidence="3" id="KW-1185">Reference proteome</keyword>
<reference evidence="2" key="2">
    <citation type="journal article" date="2008" name="Genome Biol.">
        <title>Improved genome assembly and evidence-based global gene model set for the chordate Ciona intestinalis: new insight into intron and operon populations.</title>
        <authorList>
            <person name="Satou Y."/>
            <person name="Mineta K."/>
            <person name="Ogasawara M."/>
            <person name="Sasakura Y."/>
            <person name="Shoguchi E."/>
            <person name="Ueno K."/>
            <person name="Yamada L."/>
            <person name="Matsumoto J."/>
            <person name="Wasserscheid J."/>
            <person name="Dewar K."/>
            <person name="Wiley G.B."/>
            <person name="Macmil S.L."/>
            <person name="Roe B.A."/>
            <person name="Zeller R.W."/>
            <person name="Hastings K.E."/>
            <person name="Lemaire P."/>
            <person name="Lindquist E."/>
            <person name="Endo T."/>
            <person name="Hotta K."/>
            <person name="Inaba K."/>
        </authorList>
    </citation>
    <scope>NUCLEOTIDE SEQUENCE [LARGE SCALE GENOMIC DNA]</scope>
    <source>
        <strain evidence="2">wild type</strain>
    </source>
</reference>
<name>F6Z768_CIOIN</name>
<dbReference type="GO" id="GO:0016758">
    <property type="term" value="F:hexosyltransferase activity"/>
    <property type="evidence" value="ECO:0007669"/>
    <property type="project" value="UniProtKB-ARBA"/>
</dbReference>
<accession>F6Z768</accession>
<dbReference type="FunCoup" id="F6Z768">
    <property type="interactions" value="99"/>
</dbReference>
<dbReference type="STRING" id="7719.ENSCINP00000016513"/>
<organism evidence="2 3">
    <name type="scientific">Ciona intestinalis</name>
    <name type="common">Transparent sea squirt</name>
    <name type="synonym">Ascidia intestinalis</name>
    <dbReference type="NCBI Taxonomy" id="7719"/>
    <lineage>
        <taxon>Eukaryota</taxon>
        <taxon>Metazoa</taxon>
        <taxon>Chordata</taxon>
        <taxon>Tunicata</taxon>
        <taxon>Ascidiacea</taxon>
        <taxon>Phlebobranchia</taxon>
        <taxon>Cionidae</taxon>
        <taxon>Ciona</taxon>
    </lineage>
</organism>
<dbReference type="InterPro" id="IPR001173">
    <property type="entry name" value="Glyco_trans_2-like"/>
</dbReference>
<reference evidence="3" key="1">
    <citation type="journal article" date="2002" name="Science">
        <title>The draft genome of Ciona intestinalis: insights into chordate and vertebrate origins.</title>
        <authorList>
            <person name="Dehal P."/>
            <person name="Satou Y."/>
            <person name="Campbell R.K."/>
            <person name="Chapman J."/>
            <person name="Degnan B."/>
            <person name="De Tomaso A."/>
            <person name="Davidson B."/>
            <person name="Di Gregorio A."/>
            <person name="Gelpke M."/>
            <person name="Goodstein D.M."/>
            <person name="Harafuji N."/>
            <person name="Hastings K.E."/>
            <person name="Ho I."/>
            <person name="Hotta K."/>
            <person name="Huang W."/>
            <person name="Kawashima T."/>
            <person name="Lemaire P."/>
            <person name="Martinez D."/>
            <person name="Meinertzhagen I.A."/>
            <person name="Necula S."/>
            <person name="Nonaka M."/>
            <person name="Putnam N."/>
            <person name="Rash S."/>
            <person name="Saiga H."/>
            <person name="Satake M."/>
            <person name="Terry A."/>
            <person name="Yamada L."/>
            <person name="Wang H.G."/>
            <person name="Awazu S."/>
            <person name="Azumi K."/>
            <person name="Boore J."/>
            <person name="Branno M."/>
            <person name="Chin-Bow S."/>
            <person name="DeSantis R."/>
            <person name="Doyle S."/>
            <person name="Francino P."/>
            <person name="Keys D.N."/>
            <person name="Haga S."/>
            <person name="Hayashi H."/>
            <person name="Hino K."/>
            <person name="Imai K.S."/>
            <person name="Inaba K."/>
            <person name="Kano S."/>
            <person name="Kobayashi K."/>
            <person name="Kobayashi M."/>
            <person name="Lee B.I."/>
            <person name="Makabe K.W."/>
            <person name="Manohar C."/>
            <person name="Matassi G."/>
            <person name="Medina M."/>
            <person name="Mochizuki Y."/>
            <person name="Mount S."/>
            <person name="Morishita T."/>
            <person name="Miura S."/>
            <person name="Nakayama A."/>
            <person name="Nishizaka S."/>
            <person name="Nomoto H."/>
            <person name="Ohta F."/>
            <person name="Oishi K."/>
            <person name="Rigoutsos I."/>
            <person name="Sano M."/>
            <person name="Sasaki A."/>
            <person name="Sasakura Y."/>
            <person name="Shoguchi E."/>
            <person name="Shin-i T."/>
            <person name="Spagnuolo A."/>
            <person name="Stainier D."/>
            <person name="Suzuki M.M."/>
            <person name="Tassy O."/>
            <person name="Takatori N."/>
            <person name="Tokuoka M."/>
            <person name="Yagi K."/>
            <person name="Yoshizaki F."/>
            <person name="Wada S."/>
            <person name="Zhang C."/>
            <person name="Hyatt P.D."/>
            <person name="Larimer F."/>
            <person name="Detter C."/>
            <person name="Doggett N."/>
            <person name="Glavina T."/>
            <person name="Hawkins T."/>
            <person name="Richardson P."/>
            <person name="Lucas S."/>
            <person name="Kohara Y."/>
            <person name="Levine M."/>
            <person name="Satoh N."/>
            <person name="Rokhsar D.S."/>
        </authorList>
    </citation>
    <scope>NUCLEOTIDE SEQUENCE [LARGE SCALE GENOMIC DNA]</scope>
</reference>
<protein>
    <recommendedName>
        <fullName evidence="1">Glycosyltransferase 2-like domain-containing protein</fullName>
    </recommendedName>
</protein>
<reference evidence="2" key="3">
    <citation type="submission" date="2025-08" db="UniProtKB">
        <authorList>
            <consortium name="Ensembl"/>
        </authorList>
    </citation>
    <scope>IDENTIFICATION</scope>
</reference>
<dbReference type="SUPFAM" id="SSF53448">
    <property type="entry name" value="Nucleotide-diphospho-sugar transferases"/>
    <property type="match status" value="1"/>
</dbReference>
<dbReference type="OMA" id="GWPEDYD"/>
<sequence length="286" mass="32645">MGTVANNPLVSIITPIYNGEQFVNSCIQSVLDQTHRGPLELCIFNDGSTDSSMEKVNSFSKKLKSRNISLSISSLFNTPKGCGFAKNRCVEQSKGEYLCFLDIDDVMHPDRIKDQLTAALSLPPLTLIGCQVIREPEDATVRYTRWINTISSSQLYTQIYTSHGPTVVMPTWFCHKSVFNLVGGFSEEGKGVPEDYIFFLRFLELKGKLHRVDRPLLTYRHHSGATTFSISETTLWDLRIKELQKNVLCKWPQFTIWNAGKQGRRFYRDLSRENKEKVHCFCDVDT</sequence>
<reference evidence="2" key="4">
    <citation type="submission" date="2025-09" db="UniProtKB">
        <authorList>
            <consortium name="Ensembl"/>
        </authorList>
    </citation>
    <scope>IDENTIFICATION</scope>
</reference>
<evidence type="ECO:0000259" key="1">
    <source>
        <dbReference type="Pfam" id="PF00535"/>
    </source>
</evidence>
<dbReference type="EMBL" id="EAAA01002614">
    <property type="status" value="NOT_ANNOTATED_CDS"/>
    <property type="molecule type" value="Genomic_DNA"/>
</dbReference>
<dbReference type="InParanoid" id="F6Z768"/>
<dbReference type="InterPro" id="IPR029044">
    <property type="entry name" value="Nucleotide-diphossugar_trans"/>
</dbReference>
<dbReference type="PANTHER" id="PTHR22916:SF3">
    <property type="entry name" value="UDP-GLCNAC:BETAGAL BETA-1,3-N-ACETYLGLUCOSAMINYLTRANSFERASE-LIKE PROTEIN 1"/>
    <property type="match status" value="1"/>
</dbReference>
<dbReference type="HOGENOM" id="CLU_031597_0_0_1"/>
<evidence type="ECO:0000313" key="3">
    <source>
        <dbReference type="Proteomes" id="UP000008144"/>
    </source>
</evidence>
<dbReference type="GeneTree" id="ENSGT00390000006933"/>
<dbReference type="Proteomes" id="UP000008144">
    <property type="component" value="Chromosome 8"/>
</dbReference>